<dbReference type="RefSeq" id="WP_320288425.1">
    <property type="nucleotide sequence ID" value="NZ_JAVIIW010000018.1"/>
</dbReference>
<comment type="similarity">
    <text evidence="1">Belongs to the CapA family.</text>
</comment>
<dbReference type="Proteomes" id="UP001287059">
    <property type="component" value="Unassembled WGS sequence"/>
</dbReference>
<organism evidence="4 5">
    <name type="scientific">Mesorhizobium album</name>
    <dbReference type="NCBI Taxonomy" id="3072314"/>
    <lineage>
        <taxon>Bacteria</taxon>
        <taxon>Pseudomonadati</taxon>
        <taxon>Pseudomonadota</taxon>
        <taxon>Alphaproteobacteria</taxon>
        <taxon>Hyphomicrobiales</taxon>
        <taxon>Phyllobacteriaceae</taxon>
        <taxon>Mesorhizobium</taxon>
    </lineage>
</organism>
<dbReference type="PANTHER" id="PTHR33393:SF11">
    <property type="entry name" value="POLYGLUTAMINE SYNTHESIS ACCESSORY PROTEIN RV0574C-RELATED"/>
    <property type="match status" value="1"/>
</dbReference>
<dbReference type="EMBL" id="JAVIIW010000018">
    <property type="protein sequence ID" value="MDX8480132.1"/>
    <property type="molecule type" value="Genomic_DNA"/>
</dbReference>
<feature type="region of interest" description="Disordered" evidence="2">
    <location>
        <begin position="218"/>
        <end position="247"/>
    </location>
</feature>
<evidence type="ECO:0000313" key="4">
    <source>
        <dbReference type="EMBL" id="MDX8480132.1"/>
    </source>
</evidence>
<evidence type="ECO:0000256" key="1">
    <source>
        <dbReference type="ARBA" id="ARBA00005662"/>
    </source>
</evidence>
<reference evidence="4 5" key="1">
    <citation type="submission" date="2023-08" db="EMBL/GenBank/DDBJ databases">
        <title>Implementing the SeqCode for naming new Mesorhizobium species isolated from Vachellia karroo root nodules.</title>
        <authorList>
            <person name="Van Lill M."/>
        </authorList>
    </citation>
    <scope>NUCLEOTIDE SEQUENCE [LARGE SCALE GENOMIC DNA]</scope>
    <source>
        <strain evidence="4 5">VK24D</strain>
    </source>
</reference>
<evidence type="ECO:0000259" key="3">
    <source>
        <dbReference type="SMART" id="SM00854"/>
    </source>
</evidence>
<evidence type="ECO:0000313" key="5">
    <source>
        <dbReference type="Proteomes" id="UP001287059"/>
    </source>
</evidence>
<dbReference type="Pfam" id="PF09587">
    <property type="entry name" value="PGA_cap"/>
    <property type="match status" value="1"/>
</dbReference>
<proteinExistence type="inferred from homology"/>
<feature type="region of interest" description="Disordered" evidence="2">
    <location>
        <begin position="1"/>
        <end position="22"/>
    </location>
</feature>
<keyword evidence="5" id="KW-1185">Reference proteome</keyword>
<sequence>MEEHTRQDRSRQDQQGDNYDTVGSIATNVADGFTMVAVGDLIVSRPLTKGHPPGFGDIVKVLHDADVTFGNMEMNIFDIRSFEGSPQAEYGGAFHVSLPGVGPDLKAMGFNLVSRANNHTLDWGLEGMRETSHVLDQSGIIHAGAGENLAQAGAARFLETARGRVALVSLATSFTPMSRAGDPAGEAPGRPGLNALRLMQSIVVPPEKLESLRQIRDALPDSRPGGRSAPPAVSGVSTDQPEDPNDPNCVVVAGMAFKAGDKAGYSYAADPRDIADILRNVRRGKQFSDFCIVANHCHQPGNWSREPADYEQSFAYRLIDAGADAYVGHGPHQLRGIEIYKGRPIFYSLGNFFYDDLRTPVGADMFEAYGKDPRVDTDAEVTVDEEAKGYPTAEGFVGALAAPVFYESIVTVCRFEQNQLAELRLYPIELGYSKRFANRGVPRLAPAPQAKTILERLRKLSKPFGADIAIENDIGVIRLRPSPRNDRL</sequence>
<dbReference type="CDD" id="cd07381">
    <property type="entry name" value="MPP_CapA"/>
    <property type="match status" value="1"/>
</dbReference>
<name>A0ABU4XZK7_9HYPH</name>
<accession>A0ABU4XZK7</accession>
<gene>
    <name evidence="4" type="ORF">RFN28_16910</name>
</gene>
<feature type="domain" description="Capsule synthesis protein CapA" evidence="3">
    <location>
        <begin position="34"/>
        <end position="356"/>
    </location>
</feature>
<dbReference type="SMART" id="SM00854">
    <property type="entry name" value="PGA_cap"/>
    <property type="match status" value="1"/>
</dbReference>
<comment type="caution">
    <text evidence="4">The sequence shown here is derived from an EMBL/GenBank/DDBJ whole genome shotgun (WGS) entry which is preliminary data.</text>
</comment>
<feature type="compositionally biased region" description="Basic and acidic residues" evidence="2">
    <location>
        <begin position="1"/>
        <end position="14"/>
    </location>
</feature>
<dbReference type="PANTHER" id="PTHR33393">
    <property type="entry name" value="POLYGLUTAMINE SYNTHESIS ACCESSORY PROTEIN RV0574C-RELATED"/>
    <property type="match status" value="1"/>
</dbReference>
<dbReference type="InterPro" id="IPR029052">
    <property type="entry name" value="Metallo-depent_PP-like"/>
</dbReference>
<dbReference type="SUPFAM" id="SSF56300">
    <property type="entry name" value="Metallo-dependent phosphatases"/>
    <property type="match status" value="1"/>
</dbReference>
<dbReference type="InterPro" id="IPR052169">
    <property type="entry name" value="CW_Biosynth-Accessory"/>
</dbReference>
<evidence type="ECO:0000256" key="2">
    <source>
        <dbReference type="SAM" id="MobiDB-lite"/>
    </source>
</evidence>
<protein>
    <submittedName>
        <fullName evidence="4">CapA family protein</fullName>
    </submittedName>
</protein>
<dbReference type="InterPro" id="IPR019079">
    <property type="entry name" value="Capsule_synth_CapA"/>
</dbReference>